<keyword evidence="5" id="KW-1133">Transmembrane helix</keyword>
<evidence type="ECO:0000256" key="1">
    <source>
        <dbReference type="ARBA" id="ARBA00022679"/>
    </source>
</evidence>
<organism evidence="6 7">
    <name type="scientific">Entomortierella parvispora</name>
    <dbReference type="NCBI Taxonomy" id="205924"/>
    <lineage>
        <taxon>Eukaryota</taxon>
        <taxon>Fungi</taxon>
        <taxon>Fungi incertae sedis</taxon>
        <taxon>Mucoromycota</taxon>
        <taxon>Mortierellomycotina</taxon>
        <taxon>Mortierellomycetes</taxon>
        <taxon>Mortierellales</taxon>
        <taxon>Mortierellaceae</taxon>
        <taxon>Entomortierella</taxon>
    </lineage>
</organism>
<evidence type="ECO:0000256" key="4">
    <source>
        <dbReference type="SAM" id="MobiDB-lite"/>
    </source>
</evidence>
<keyword evidence="5" id="KW-0472">Membrane</keyword>
<evidence type="ECO:0000313" key="6">
    <source>
        <dbReference type="EMBL" id="GJJ69852.1"/>
    </source>
</evidence>
<reference evidence="6" key="1">
    <citation type="submission" date="2021-11" db="EMBL/GenBank/DDBJ databases">
        <authorList>
            <person name="Herlambang A."/>
            <person name="Guo Y."/>
            <person name="Takashima Y."/>
            <person name="Nishizawa T."/>
        </authorList>
    </citation>
    <scope>NUCLEOTIDE SEQUENCE</scope>
    <source>
        <strain evidence="6">E1425</strain>
    </source>
</reference>
<keyword evidence="2" id="KW-0294">Fucose metabolism</keyword>
<name>A0A9P3H4E7_9FUNG</name>
<comment type="caution">
    <text evidence="6">The sequence shown here is derived from an EMBL/GenBank/DDBJ whole genome shotgun (WGS) entry which is preliminary data.</text>
</comment>
<protein>
    <submittedName>
        <fullName evidence="6">Uncharacterized protein</fullName>
    </submittedName>
</protein>
<dbReference type="InterPro" id="IPR045130">
    <property type="entry name" value="OFUT2-like"/>
</dbReference>
<evidence type="ECO:0000256" key="3">
    <source>
        <dbReference type="ARBA" id="ARBA00023277"/>
    </source>
</evidence>
<dbReference type="Gene3D" id="3.40.50.11350">
    <property type="match status" value="1"/>
</dbReference>
<keyword evidence="3" id="KW-0119">Carbohydrate metabolism</keyword>
<evidence type="ECO:0000256" key="2">
    <source>
        <dbReference type="ARBA" id="ARBA00023253"/>
    </source>
</evidence>
<keyword evidence="5" id="KW-0812">Transmembrane</keyword>
<accession>A0A9P3H4E7</accession>
<dbReference type="GO" id="GO:0006004">
    <property type="term" value="P:fucose metabolic process"/>
    <property type="evidence" value="ECO:0007669"/>
    <property type="project" value="UniProtKB-KW"/>
</dbReference>
<dbReference type="AlphaFoldDB" id="A0A9P3H4E7"/>
<feature type="transmembrane region" description="Helical" evidence="5">
    <location>
        <begin position="54"/>
        <end position="74"/>
    </location>
</feature>
<evidence type="ECO:0000313" key="7">
    <source>
        <dbReference type="Proteomes" id="UP000827284"/>
    </source>
</evidence>
<feature type="region of interest" description="Disordered" evidence="4">
    <location>
        <begin position="1"/>
        <end position="41"/>
    </location>
</feature>
<feature type="compositionally biased region" description="Acidic residues" evidence="4">
    <location>
        <begin position="256"/>
        <end position="266"/>
    </location>
</feature>
<keyword evidence="7" id="KW-1185">Reference proteome</keyword>
<feature type="region of interest" description="Disordered" evidence="4">
    <location>
        <begin position="254"/>
        <end position="280"/>
    </location>
</feature>
<dbReference type="EMBL" id="BQFW01000003">
    <property type="protein sequence ID" value="GJJ69852.1"/>
    <property type="molecule type" value="Genomic_DNA"/>
</dbReference>
<reference evidence="6" key="2">
    <citation type="journal article" date="2022" name="Microbiol. Resour. Announc.">
        <title>Whole-Genome Sequence of Entomortierella parvispora E1425, a Mucoromycotan Fungus Associated with Burkholderiaceae-Related Endosymbiotic Bacteria.</title>
        <authorList>
            <person name="Herlambang A."/>
            <person name="Guo Y."/>
            <person name="Takashima Y."/>
            <person name="Narisawa K."/>
            <person name="Ohta H."/>
            <person name="Nishizawa T."/>
        </authorList>
    </citation>
    <scope>NUCLEOTIDE SEQUENCE</scope>
    <source>
        <strain evidence="6">E1425</strain>
    </source>
</reference>
<dbReference type="PANTHER" id="PTHR13398:SF0">
    <property type="entry name" value="GDP-FUCOSE PROTEIN O-FUCOSYLTRANSFERASE 2"/>
    <property type="match status" value="1"/>
</dbReference>
<evidence type="ECO:0000256" key="5">
    <source>
        <dbReference type="SAM" id="Phobius"/>
    </source>
</evidence>
<dbReference type="CDD" id="cd11296">
    <property type="entry name" value="O-FucT_like"/>
    <property type="match status" value="1"/>
</dbReference>
<dbReference type="GO" id="GO:0046922">
    <property type="term" value="F:peptide-O-fucosyltransferase activity"/>
    <property type="evidence" value="ECO:0007669"/>
    <property type="project" value="InterPro"/>
</dbReference>
<proteinExistence type="predicted"/>
<dbReference type="PANTHER" id="PTHR13398">
    <property type="entry name" value="GDP-FUCOSE PROTEIN O-FUCOSYLTRANSFERASE 2"/>
    <property type="match status" value="1"/>
</dbReference>
<dbReference type="OrthoDB" id="3345970at2759"/>
<dbReference type="Proteomes" id="UP000827284">
    <property type="component" value="Unassembled WGS sequence"/>
</dbReference>
<keyword evidence="1" id="KW-0808">Transferase</keyword>
<gene>
    <name evidence="6" type="ORF">EMPS_02201</name>
</gene>
<sequence>MAFQRIRPGSHPATDLQGSTAGLDDIDQDDPQKDSFFKGHPQQINKKSAISRRAVLALSLAGLLMVLFSAKTLYPASFGGRGSYGNRGGKRLPQDDMTRLPDRSFPVDEKFLLMDYSPWLGFNNMRYMIERGLYLADLLNRTLVLPTLLRIRQCSDEDICAETATPLDLSAIGHNPQESTLSLDLGYFIDLDHLWRTTQGRVIAFDLFMERAAGFPRGISLVDSEFGAQVSFWQDVQEKHKGGPWPLESEARYSALDEDEEEEQDEAAERTPKPQRQSSRGVFRIQRSAWDLTEQEDLSLIDNLVRNALVDNLEVPSHESQVIRAKDGTDRQKRTFFAFSDVRGGGLDKIVQWSVDFQYQDQRFTPDLSSCQLPVEEASVEAIPWEARFPSFATCRIENYVGLKQELGPIQDRILSIEGQFHTTGWVPMIYSSLADAERYRDMSIRSLQYAPAVQDAAEYMLATLQNMVMERQAIDAGTKGNSPSAAWFKLSMHVRRGDFVTDKYGWQDFGNRWMGDLVKEAVETVFPHQVHSATKGQPPTIGFYMATDETSPSILDSFHSLGAILFEDLIDKNFEDRYRHLLAYDDWIGLVEQLVCAQAHSFYGTMTSSFTSGIANMRIGLRAQDPSQRYDTSYFIKAGGPTLTPEQLAQDEDE</sequence>